<sequence>MSAAFTVGLIAGLVCVGSLGAIIMAIFVMGKDSDFPRRAL</sequence>
<protein>
    <submittedName>
        <fullName evidence="2">Uncharacterized protein</fullName>
    </submittedName>
</protein>
<keyword evidence="1" id="KW-0812">Transmembrane</keyword>
<accession>A0A0E4BPT2</accession>
<name>A0A0E4BPT2_9BRAD</name>
<organism evidence="2 3">
    <name type="scientific">Bradyrhizobium diazoefficiens</name>
    <dbReference type="NCBI Taxonomy" id="1355477"/>
    <lineage>
        <taxon>Bacteria</taxon>
        <taxon>Pseudomonadati</taxon>
        <taxon>Pseudomonadota</taxon>
        <taxon>Alphaproteobacteria</taxon>
        <taxon>Hyphomicrobiales</taxon>
        <taxon>Nitrobacteraceae</taxon>
        <taxon>Bradyrhizobium</taxon>
    </lineage>
</organism>
<dbReference type="AlphaFoldDB" id="A0A0E4BPT2"/>
<dbReference type="Proteomes" id="UP000063308">
    <property type="component" value="Chromosome"/>
</dbReference>
<evidence type="ECO:0000256" key="1">
    <source>
        <dbReference type="SAM" id="Phobius"/>
    </source>
</evidence>
<evidence type="ECO:0000313" key="2">
    <source>
        <dbReference type="EMBL" id="BAR57627.1"/>
    </source>
</evidence>
<dbReference type="EMBL" id="AP014685">
    <property type="protein sequence ID" value="BAR57627.1"/>
    <property type="molecule type" value="Genomic_DNA"/>
</dbReference>
<dbReference type="RefSeq" id="WP_256461382.1">
    <property type="nucleotide sequence ID" value="NZ_CP126038.1"/>
</dbReference>
<evidence type="ECO:0000313" key="3">
    <source>
        <dbReference type="Proteomes" id="UP000063308"/>
    </source>
</evidence>
<keyword evidence="1" id="KW-0472">Membrane</keyword>
<proteinExistence type="predicted"/>
<gene>
    <name evidence="2" type="ORF">NK6_4459</name>
</gene>
<keyword evidence="1" id="KW-1133">Transmembrane helix</keyword>
<feature type="transmembrane region" description="Helical" evidence="1">
    <location>
        <begin position="6"/>
        <end position="28"/>
    </location>
</feature>
<reference evidence="2 3" key="1">
    <citation type="submission" date="2014-11" db="EMBL/GenBank/DDBJ databases">
        <title>Symbiosis island explosion on the genome of extra-slow-growing strains of soybean bradyrhizobia with massive insertion sequences.</title>
        <authorList>
            <person name="Iida T."/>
            <person name="Minamisawa K."/>
        </authorList>
    </citation>
    <scope>NUCLEOTIDE SEQUENCE [LARGE SCALE GENOMIC DNA]</scope>
    <source>
        <strain evidence="2 3">NK6</strain>
    </source>
</reference>